<protein>
    <submittedName>
        <fullName evidence="1">Not1-domain-containing protein</fullName>
    </submittedName>
</protein>
<organism evidence="1 2">
    <name type="scientific">Auriscalpium vulgare</name>
    <dbReference type="NCBI Taxonomy" id="40419"/>
    <lineage>
        <taxon>Eukaryota</taxon>
        <taxon>Fungi</taxon>
        <taxon>Dikarya</taxon>
        <taxon>Basidiomycota</taxon>
        <taxon>Agaricomycotina</taxon>
        <taxon>Agaricomycetes</taxon>
        <taxon>Russulales</taxon>
        <taxon>Auriscalpiaceae</taxon>
        <taxon>Auriscalpium</taxon>
    </lineage>
</organism>
<evidence type="ECO:0000313" key="2">
    <source>
        <dbReference type="Proteomes" id="UP000814033"/>
    </source>
</evidence>
<name>A0ACB8RW89_9AGAM</name>
<proteinExistence type="predicted"/>
<reference evidence="1" key="2">
    <citation type="journal article" date="2022" name="New Phytol.">
        <title>Evolutionary transition to the ectomycorrhizal habit in the genomes of a hyperdiverse lineage of mushroom-forming fungi.</title>
        <authorList>
            <person name="Looney B."/>
            <person name="Miyauchi S."/>
            <person name="Morin E."/>
            <person name="Drula E."/>
            <person name="Courty P.E."/>
            <person name="Kohler A."/>
            <person name="Kuo A."/>
            <person name="LaButti K."/>
            <person name="Pangilinan J."/>
            <person name="Lipzen A."/>
            <person name="Riley R."/>
            <person name="Andreopoulos W."/>
            <person name="He G."/>
            <person name="Johnson J."/>
            <person name="Nolan M."/>
            <person name="Tritt A."/>
            <person name="Barry K.W."/>
            <person name="Grigoriev I.V."/>
            <person name="Nagy L.G."/>
            <person name="Hibbett D."/>
            <person name="Henrissat B."/>
            <person name="Matheny P.B."/>
            <person name="Labbe J."/>
            <person name="Martin F.M."/>
        </authorList>
    </citation>
    <scope>NUCLEOTIDE SEQUENCE</scope>
    <source>
        <strain evidence="1">FP105234-sp</strain>
    </source>
</reference>
<gene>
    <name evidence="1" type="ORF">FA95DRAFT_1110948</name>
</gene>
<reference evidence="1" key="1">
    <citation type="submission" date="2021-02" db="EMBL/GenBank/DDBJ databases">
        <authorList>
            <consortium name="DOE Joint Genome Institute"/>
            <person name="Ahrendt S."/>
            <person name="Looney B.P."/>
            <person name="Miyauchi S."/>
            <person name="Morin E."/>
            <person name="Drula E."/>
            <person name="Courty P.E."/>
            <person name="Chicoki N."/>
            <person name="Fauchery L."/>
            <person name="Kohler A."/>
            <person name="Kuo A."/>
            <person name="Labutti K."/>
            <person name="Pangilinan J."/>
            <person name="Lipzen A."/>
            <person name="Riley R."/>
            <person name="Andreopoulos W."/>
            <person name="He G."/>
            <person name="Johnson J."/>
            <person name="Barry K.W."/>
            <person name="Grigoriev I.V."/>
            <person name="Nagy L."/>
            <person name="Hibbett D."/>
            <person name="Henrissat B."/>
            <person name="Matheny P.B."/>
            <person name="Labbe J."/>
            <person name="Martin F."/>
        </authorList>
    </citation>
    <scope>NUCLEOTIDE SEQUENCE</scope>
    <source>
        <strain evidence="1">FP105234-sp</strain>
    </source>
</reference>
<accession>A0ACB8RW89</accession>
<comment type="caution">
    <text evidence="1">The sequence shown here is derived from an EMBL/GenBank/DDBJ whole genome shotgun (WGS) entry which is preliminary data.</text>
</comment>
<keyword evidence="2" id="KW-1185">Reference proteome</keyword>
<evidence type="ECO:0000313" key="1">
    <source>
        <dbReference type="EMBL" id="KAI0048235.1"/>
    </source>
</evidence>
<dbReference type="EMBL" id="MU275890">
    <property type="protein sequence ID" value="KAI0048235.1"/>
    <property type="molecule type" value="Genomic_DNA"/>
</dbReference>
<sequence length="2103" mass="235739">MDTPPSNNIHTIVKAQIVFLLSTLTEDNFDRNQAEIRSLSEQHGIETYLHFIRRLIVHSQARLLSTAAPSAFDTSTSLTFRLLVQETQRLARDPFLADRFRDGLDRGEGDIFRHFDLVRFADRIGLRPLERLVLASSIVSAPTRKELAVQAATIIRVDFENAVLSLCQHPSFDHADLSPSQVAKLLSNLLNAPSLDSPILDSTQRQALIAAAQAKYGSETVAPMLQQVIPRMSLPPGTTLVQAFNQLGPEITSDPDTARALLHRFGLTDANPPRDAQVVEFISTLARLAAEGSTLGDVGALVRALSSFPVTLKWADVIRAFDIPDRTGVDTATLKLLIAILLNSPREVDVHAVTGFWSIWSNSLYQLRLLDALLSLPGDTFNFVSLPGRRIVTMDDVTNASPTIKALAANVQGHTWNSLDLFDVLVRMADSDSHDIRSYVREMLDKAVRISAELVHMGLLEAPQPTWNEIRLEYSQKLLSMFLAGHPNHQLVFMRIWQIQPTYLTNAFRDFYDENPLNITRILDVAQDLKILDALLDVRPFAFALDVAALASRREYLNLDKWLADNVTAHGADFLHAVIAFLDAKMESEKASRISDPTIESRTMTLNALTITIFLRVLRNSSHTMHSSDVDYCLEVRNACLQIHPRLMNLTPGLESEPGFSVVSYSPEIEAEVDGIFKQMYDEQITIDEVIAMLQRNKSSSNARDQEIFSCMLHFLFDEYKFFQTWYPARELAMTGYLFGSIIQFELVDYIPLGIAIRYVIDALNCPPETNLFKFGIQALSRFDSRLSEWQPLCQALLDIPHLLEARPDLVAVIQRALSNATEAAPRLGDTSGTTTTTDVPAVFTSIKPDRVNGVIEAPPEEVSDKILFIVNNLAPINLSSKLEDMKEHYSDVYARWFANYLVDQRVSTEPNNHQLYLRFLDALEQPSLLKLILQETFVKSALLLNAEKTMQSSSERTVLKNLGSWLGKLTLARDKPIKFKNLSFKDLLLEGYDGGRLIVAIPFVCKTLEPAAASKVFKPPNPWLMAVVSLLTELYHAADLKLNLKFEIEVLCKTLDIELDGIEVTNVLRTRPPVDGPGLPEYVPDIDVLPMGGYDPSAQTAESQVLALGAASGNDPQRAVGAQLEVILSDLVQRVTISPQLAPLSNNPNFKRAVQLAVDRSVREIILPVVERSVTIAGISTRELVAKDFATEANEETFRQAAHRMVQTLAGSLALVTCKEPLRSNLSSHIRQFLSEHGFSDQMAPDQVIMLLVQDNIDLACHSIEKAAMDRAIADVDESFAAAYDNRRRHRQTNRGQPFWDPSVNSNFSSSLPDPLRIKPTGVQPNQLGVYEDFSLDTKRHWSNSRPSSTMSLTRNDPLAVTVYPSSPAMEQPASGPPALSHQEAMDRFNVMVKDLEASLSQLPLQPMASLPPNHDVRHLVRQILYLAVESADRQRTPLLMSQKIVQLLYKTPHQLTREIYVALLEQLCHSFEDVAKEAITWLIYADDERKLNVAVTVTLLRSGLISVAQQDEQLAKFLFGDQRPSLQNFAAGLIRECLTCDPPLASQSQFTYTIEVLSQILQSGKATDETQRLLDDLRGVRRPVSDAPNRQAGNKTETNQLREKLFIWFQQWVSIFQRSHSPEKSFVPFITQLTKQGILKMDDVSSFFFRVCAESSVNSYLKCVAAGDFAYAFHALDAMSRLIVYIIKYHGDASGVNNDQAKVHYLTKILSIFVLVLANMHEEQGPAFQQKPFLRFFSSLINDLHAIEGSLGPAYFQLLIAISDTLSSLQPTYFPGFAFSWMSLISHRLFMPKLLTSDNREGWAAFYKLLLSLFKFLSPFLLSSDLQPSSRDLYRGSLRLLLVLLHDFPDFLSEYYFTLCDVIPSSCIQMRNIILSAFPPTIVLPDPHLRTLTFESIPEMGPIPPILSDFASGLKGGDLRGYLDQYLLNRGSPSFLTSLKDRLRLTGVGEEGYDVPLINSLVMYVGVSSVAQAKARSGSPVFKAPDPGVVALQYLAYNLETEGQYLLTSSMVLHLRYPNAHTHWFSCLLLHLFLEAKDDLFREVITRVLLERFIVHRPHPWGALVTFIELLRNPKYDFWSKDFIRTAPEVTLLLESVGRAL</sequence>
<dbReference type="Proteomes" id="UP000814033">
    <property type="component" value="Unassembled WGS sequence"/>
</dbReference>